<gene>
    <name evidence="10" type="ORF">DNG_06640</name>
</gene>
<dbReference type="GO" id="GO:0036374">
    <property type="term" value="F:glutathione hydrolase activity"/>
    <property type="evidence" value="ECO:0007669"/>
    <property type="project" value="UniProtKB-UniRule"/>
</dbReference>
<dbReference type="InterPro" id="IPR043138">
    <property type="entry name" value="GGT_lsub"/>
</dbReference>
<dbReference type="AlphaFoldDB" id="A0AAE8N355"/>
<dbReference type="SUPFAM" id="SSF56235">
    <property type="entry name" value="N-terminal nucleophile aminohydrolases (Ntn hydrolases)"/>
    <property type="match status" value="1"/>
</dbReference>
<dbReference type="FunFam" id="1.10.246.130:FF:000001">
    <property type="entry name" value="Gamma-glutamyltransferase 5 isoform 1"/>
    <property type="match status" value="1"/>
</dbReference>
<evidence type="ECO:0000256" key="7">
    <source>
        <dbReference type="PIRSR" id="PIRSR600101-2"/>
    </source>
</evidence>
<keyword evidence="8" id="KW-0012">Acyltransferase</keyword>
<evidence type="ECO:0000313" key="10">
    <source>
        <dbReference type="EMBL" id="SPO03957.1"/>
    </source>
</evidence>
<proteinExistence type="inferred from homology"/>
<feature type="binding site" evidence="7">
    <location>
        <position position="98"/>
    </location>
    <ligand>
        <name>L-glutamate</name>
        <dbReference type="ChEBI" id="CHEBI:29985"/>
    </ligand>
</feature>
<dbReference type="PANTHER" id="PTHR11686:SF62">
    <property type="entry name" value="GLUTATHIONE HYDROLASE"/>
    <property type="match status" value="1"/>
</dbReference>
<evidence type="ECO:0000256" key="3">
    <source>
        <dbReference type="ARBA" id="ARBA00005115"/>
    </source>
</evidence>
<dbReference type="EMBL" id="ONZQ02000009">
    <property type="protein sequence ID" value="SPO03957.1"/>
    <property type="molecule type" value="Genomic_DNA"/>
</dbReference>
<comment type="catalytic activity">
    <reaction evidence="2 8">
        <text>glutathione + H2O = L-cysteinylglycine + L-glutamate</text>
        <dbReference type="Rhea" id="RHEA:28807"/>
        <dbReference type="ChEBI" id="CHEBI:15377"/>
        <dbReference type="ChEBI" id="CHEBI:29985"/>
        <dbReference type="ChEBI" id="CHEBI:57925"/>
        <dbReference type="ChEBI" id="CHEBI:61694"/>
        <dbReference type="EC" id="3.4.19.13"/>
    </reaction>
</comment>
<dbReference type="EC" id="2.3.2.2" evidence="8"/>
<dbReference type="Proteomes" id="UP001187682">
    <property type="component" value="Unassembled WGS sequence"/>
</dbReference>
<dbReference type="GO" id="GO:0006751">
    <property type="term" value="P:glutathione catabolic process"/>
    <property type="evidence" value="ECO:0007669"/>
    <property type="project" value="UniProtKB-UniRule"/>
</dbReference>
<comment type="function">
    <text evidence="8">Cleaves the gamma-glutamyl peptide bond of glutathione and glutathione conjugates.</text>
</comment>
<evidence type="ECO:0000256" key="4">
    <source>
        <dbReference type="ARBA" id="ARBA00009381"/>
    </source>
</evidence>
<dbReference type="NCBIfam" id="TIGR00066">
    <property type="entry name" value="g_glut_trans"/>
    <property type="match status" value="1"/>
</dbReference>
<accession>A0AAE8N355</accession>
<evidence type="ECO:0000313" key="11">
    <source>
        <dbReference type="Proteomes" id="UP001187682"/>
    </source>
</evidence>
<evidence type="ECO:0000256" key="5">
    <source>
        <dbReference type="ARBA" id="ARBA00047417"/>
    </source>
</evidence>
<dbReference type="InterPro" id="IPR029055">
    <property type="entry name" value="Ntn_hydrolases_N"/>
</dbReference>
<reference evidence="10" key="1">
    <citation type="submission" date="2018-03" db="EMBL/GenBank/DDBJ databases">
        <authorList>
            <person name="Guldener U."/>
        </authorList>
    </citation>
    <scope>NUCLEOTIDE SEQUENCE</scope>
</reference>
<feature type="binding site" evidence="7">
    <location>
        <begin position="438"/>
        <end position="439"/>
    </location>
    <ligand>
        <name>L-glutamate</name>
        <dbReference type="ChEBI" id="CHEBI:29985"/>
    </ligand>
</feature>
<dbReference type="PANTHER" id="PTHR11686">
    <property type="entry name" value="GAMMA GLUTAMYL TRANSPEPTIDASE"/>
    <property type="match status" value="1"/>
</dbReference>
<name>A0AAE8N355_9PEZI</name>
<evidence type="ECO:0000256" key="6">
    <source>
        <dbReference type="PIRSR" id="PIRSR600101-1"/>
    </source>
</evidence>
<dbReference type="InterPro" id="IPR043137">
    <property type="entry name" value="GGT_ssub_C"/>
</dbReference>
<evidence type="ECO:0000256" key="8">
    <source>
        <dbReference type="RuleBase" id="RU368068"/>
    </source>
</evidence>
<dbReference type="GO" id="GO:0103068">
    <property type="term" value="F:leukotriene C4 gamma-glutamyl transferase activity"/>
    <property type="evidence" value="ECO:0007669"/>
    <property type="project" value="UniProtKB-EC"/>
</dbReference>
<evidence type="ECO:0000256" key="1">
    <source>
        <dbReference type="ARBA" id="ARBA00001049"/>
    </source>
</evidence>
<dbReference type="Gene3D" id="3.60.20.40">
    <property type="match status" value="1"/>
</dbReference>
<dbReference type="PRINTS" id="PR01210">
    <property type="entry name" value="GGTRANSPTASE"/>
</dbReference>
<feature type="signal peptide" evidence="9">
    <location>
        <begin position="1"/>
        <end position="16"/>
    </location>
</feature>
<organism evidence="10 11">
    <name type="scientific">Cephalotrichum gorgonifer</name>
    <dbReference type="NCBI Taxonomy" id="2041049"/>
    <lineage>
        <taxon>Eukaryota</taxon>
        <taxon>Fungi</taxon>
        <taxon>Dikarya</taxon>
        <taxon>Ascomycota</taxon>
        <taxon>Pezizomycotina</taxon>
        <taxon>Sordariomycetes</taxon>
        <taxon>Hypocreomycetidae</taxon>
        <taxon>Microascales</taxon>
        <taxon>Microascaceae</taxon>
        <taxon>Cephalotrichum</taxon>
    </lineage>
</organism>
<comment type="pathway">
    <text evidence="3 8">Sulfur metabolism; glutathione metabolism.</text>
</comment>
<keyword evidence="8" id="KW-0808">Transferase</keyword>
<feature type="binding site" evidence="7">
    <location>
        <position position="459"/>
    </location>
    <ligand>
        <name>L-glutamate</name>
        <dbReference type="ChEBI" id="CHEBI:29985"/>
    </ligand>
</feature>
<comment type="caution">
    <text evidence="10">The sequence shown here is derived from an EMBL/GenBank/DDBJ whole genome shotgun (WGS) entry which is preliminary data.</text>
</comment>
<keyword evidence="11" id="KW-1185">Reference proteome</keyword>
<evidence type="ECO:0000256" key="2">
    <source>
        <dbReference type="ARBA" id="ARBA00001089"/>
    </source>
</evidence>
<comment type="similarity">
    <text evidence="4">Belongs to the gamma-glutamyltransferase family.</text>
</comment>
<comment type="catalytic activity">
    <reaction evidence="5 8">
        <text>an N-terminal (5-L-glutamyl)-[peptide] + an alpha-amino acid = 5-L-glutamyl amino acid + an N-terminal L-alpha-aminoacyl-[peptide]</text>
        <dbReference type="Rhea" id="RHEA:23904"/>
        <dbReference type="Rhea" id="RHEA-COMP:9780"/>
        <dbReference type="Rhea" id="RHEA-COMP:9795"/>
        <dbReference type="ChEBI" id="CHEBI:77644"/>
        <dbReference type="ChEBI" id="CHEBI:78597"/>
        <dbReference type="ChEBI" id="CHEBI:78599"/>
        <dbReference type="ChEBI" id="CHEBI:78608"/>
        <dbReference type="EC" id="2.3.2.2"/>
    </reaction>
</comment>
<dbReference type="Gene3D" id="1.10.246.130">
    <property type="match status" value="1"/>
</dbReference>
<feature type="binding site" evidence="7">
    <location>
        <begin position="386"/>
        <end position="388"/>
    </location>
    <ligand>
        <name>L-glutamate</name>
        <dbReference type="ChEBI" id="CHEBI:29985"/>
    </ligand>
</feature>
<protein>
    <recommendedName>
        <fullName evidence="8">Glutathione hydrolase</fullName>
        <ecNumber evidence="8">2.3.2.2</ecNumber>
        <ecNumber evidence="8">3.4.19.13</ecNumber>
    </recommendedName>
    <alternativeName>
        <fullName evidence="8">Gamma-glutamyltransferase</fullName>
    </alternativeName>
    <alternativeName>
        <fullName evidence="8">Gamma-glutamyltranspeptidase</fullName>
    </alternativeName>
</protein>
<evidence type="ECO:0000256" key="9">
    <source>
        <dbReference type="SAM" id="SignalP"/>
    </source>
</evidence>
<comment type="catalytic activity">
    <reaction evidence="1 8">
        <text>an S-substituted glutathione + H2O = an S-substituted L-cysteinylglycine + L-glutamate</text>
        <dbReference type="Rhea" id="RHEA:59468"/>
        <dbReference type="ChEBI" id="CHEBI:15377"/>
        <dbReference type="ChEBI" id="CHEBI:29985"/>
        <dbReference type="ChEBI" id="CHEBI:90779"/>
        <dbReference type="ChEBI" id="CHEBI:143103"/>
        <dbReference type="EC" id="3.4.19.13"/>
    </reaction>
</comment>
<keyword evidence="9" id="KW-0732">Signal</keyword>
<feature type="chain" id="PRO_5041989867" description="Glutathione hydrolase" evidence="9">
    <location>
        <begin position="17"/>
        <end position="555"/>
    </location>
</feature>
<keyword evidence="8" id="KW-0378">Hydrolase</keyword>
<feature type="binding site" evidence="7">
    <location>
        <position position="410"/>
    </location>
    <ligand>
        <name>L-glutamate</name>
        <dbReference type="ChEBI" id="CHEBI:29985"/>
    </ligand>
</feature>
<dbReference type="Pfam" id="PF01019">
    <property type="entry name" value="G_glu_transpept"/>
    <property type="match status" value="1"/>
</dbReference>
<dbReference type="GO" id="GO:0005886">
    <property type="term" value="C:plasma membrane"/>
    <property type="evidence" value="ECO:0007669"/>
    <property type="project" value="TreeGrafter"/>
</dbReference>
<dbReference type="FunFam" id="3.60.20.40:FF:000001">
    <property type="entry name" value="Gamma-glutamyltranspeptidase 1"/>
    <property type="match status" value="1"/>
</dbReference>
<dbReference type="InterPro" id="IPR000101">
    <property type="entry name" value="GGT_peptidase"/>
</dbReference>
<dbReference type="EC" id="3.4.19.13" evidence="8"/>
<feature type="active site" description="Nucleophile" evidence="6">
    <location>
        <position position="368"/>
    </location>
</feature>
<sequence length="555" mass="59719">MLVLQSLFASLVAAAAIPEKVLSVGRASSGSGGAVACEQARCSDIGRKILLSGGNAADSLIATVLCVGVMAPYHTGIGGGGFALIRDKDGQYEAVDFRETAPAAAFENMYEGNVEGSVHSGLAVAIPGELRGLEYIHRKYSKLPWKALVAPAIDVARNGFKVSEDTLRYMEGFDFLREDPVWAEQWAPNGTLVGLGDTLYRKAYADTLEKIAEQGVDIFYTGSLAESMISVIQAANGTMTLSDLENYKVVTGEALSTTYRGHTLYTTGIPSSGAVGISILKTMEQYPIEDWSDVNLSVHRLSEAMRFAYGARLELGDPDFVSGAKAIEEILLSEETARRTSQLILDDRTQPVNVYDPRGVYVPDNHGTSHFSTVDADGMTTACTSTVNTLFGSQVMDPATGIILNNEMNDFSIPGVRNEFGFEPSEANYIRPGKRPLSSITPFIISSPDSLFSIGAAGGSRIISSTAQAIWHLLEHNMTLAQSLSEPRLHDQLIPNRVTFEYAFDNGTVQSMAERGHEVAWVKEGQSALQGVGYQRGRFEAVGEPRQKSSGGSIA</sequence>